<dbReference type="OrthoDB" id="2419777at2"/>
<organism evidence="3 4">
    <name type="scientific">Macrococcus brunensis</name>
    <dbReference type="NCBI Taxonomy" id="198483"/>
    <lineage>
        <taxon>Bacteria</taxon>
        <taxon>Bacillati</taxon>
        <taxon>Bacillota</taxon>
        <taxon>Bacilli</taxon>
        <taxon>Bacillales</taxon>
        <taxon>Staphylococcaceae</taxon>
        <taxon>Macrococcus</taxon>
    </lineage>
</organism>
<feature type="domain" description="Antitoxin FitA-like ribbon-helix-helix" evidence="2">
    <location>
        <begin position="5"/>
        <end position="40"/>
    </location>
</feature>
<dbReference type="RefSeq" id="WP_133431458.1">
    <property type="nucleotide sequence ID" value="NZ_SCWA01000004.1"/>
</dbReference>
<evidence type="ECO:0000256" key="1">
    <source>
        <dbReference type="SAM" id="Coils"/>
    </source>
</evidence>
<keyword evidence="1" id="KW-0175">Coiled coil</keyword>
<name>A0A4V3BDS0_9STAP</name>
<evidence type="ECO:0000313" key="3">
    <source>
        <dbReference type="EMBL" id="TDL98526.1"/>
    </source>
</evidence>
<proteinExistence type="predicted"/>
<dbReference type="EMBL" id="SCWA01000004">
    <property type="protein sequence ID" value="TDL98526.1"/>
    <property type="molecule type" value="Genomic_DNA"/>
</dbReference>
<feature type="coiled-coil region" evidence="1">
    <location>
        <begin position="14"/>
        <end position="58"/>
    </location>
</feature>
<dbReference type="InterPro" id="IPR010985">
    <property type="entry name" value="Ribbon_hlx_hlx"/>
</dbReference>
<evidence type="ECO:0000313" key="4">
    <source>
        <dbReference type="Proteomes" id="UP000295310"/>
    </source>
</evidence>
<evidence type="ECO:0000259" key="2">
    <source>
        <dbReference type="Pfam" id="PF22513"/>
    </source>
</evidence>
<comment type="caution">
    <text evidence="3">The sequence shown here is derived from an EMBL/GenBank/DDBJ whole genome shotgun (WGS) entry which is preliminary data.</text>
</comment>
<dbReference type="GO" id="GO:0006355">
    <property type="term" value="P:regulation of DNA-templated transcription"/>
    <property type="evidence" value="ECO:0007669"/>
    <property type="project" value="InterPro"/>
</dbReference>
<keyword evidence="4" id="KW-1185">Reference proteome</keyword>
<sequence>MVRRTIRNIDASTNEKLKEKAEQKKISVNDLINIILDRAVVNNEIKTYEESMKNEINRFVLSNNQLIVSIERQTEAINNYTKAINELIR</sequence>
<gene>
    <name evidence="3" type="ORF">ERX27_03560</name>
</gene>
<dbReference type="Proteomes" id="UP000295310">
    <property type="component" value="Unassembled WGS sequence"/>
</dbReference>
<dbReference type="Pfam" id="PF22513">
    <property type="entry name" value="FitA-like_RHH"/>
    <property type="match status" value="1"/>
</dbReference>
<accession>A0A4V3BDS0</accession>
<dbReference type="SUPFAM" id="SSF47598">
    <property type="entry name" value="Ribbon-helix-helix"/>
    <property type="match status" value="1"/>
</dbReference>
<protein>
    <recommendedName>
        <fullName evidence="2">Antitoxin FitA-like ribbon-helix-helix domain-containing protein</fullName>
    </recommendedName>
</protein>
<dbReference type="AlphaFoldDB" id="A0A4V3BDS0"/>
<dbReference type="InterPro" id="IPR053853">
    <property type="entry name" value="FitA-like_RHH"/>
</dbReference>
<reference evidence="3 4" key="1">
    <citation type="submission" date="2019-01" db="EMBL/GenBank/DDBJ databases">
        <title>Draft genome sequences of the type strains of six Macrococcus species.</title>
        <authorList>
            <person name="Mazhar S."/>
            <person name="Altermann E."/>
            <person name="Hill C."/>
            <person name="Mcauliffe O."/>
        </authorList>
    </citation>
    <scope>NUCLEOTIDE SEQUENCE [LARGE SCALE GENOMIC DNA]</scope>
    <source>
        <strain evidence="3 4">CCM4811</strain>
    </source>
</reference>